<dbReference type="EMBL" id="CAXKWB010013375">
    <property type="protein sequence ID" value="CAL4107504.1"/>
    <property type="molecule type" value="Genomic_DNA"/>
</dbReference>
<keyword evidence="4" id="KW-1133">Transmembrane helix</keyword>
<reference evidence="9 10" key="1">
    <citation type="submission" date="2024-05" db="EMBL/GenBank/DDBJ databases">
        <authorList>
            <person name="Wallberg A."/>
        </authorList>
    </citation>
    <scope>NUCLEOTIDE SEQUENCE [LARGE SCALE GENOMIC DNA]</scope>
</reference>
<sequence length="459" mass="51708">MSSVVKSTADGRKMSSIGLCAGSGQHIVAKSTADVQAYSKYKLHYEIYLRHGYDDEDDEKSQVQHVVFRRLSQTTQTDALLGHMDMSNTHGRLIIRPKSVQERIRELNLKARQFADTFIAIQAGNGHAGQAMTRNYAIHSANSTQCSPWNSPRILSPIDAKHFCMSKSTENLTHIPSDGSPSRVKWKRRSLKKKKKQEEENEDPDGAIQRRRIAEEAQQMYRDTREELKTRLEHLANRGRVLTPYEAKSLVALLYSEDTTLIEKSLVTIANCAAFSVNLEFYTYILLGCVSKDSIFFNQRMPDIQTAKMSSLGLILLTHQLLRYISECLPHLMKYVDGEDDALCLASLVVLTNIATISEWHDVYCPLLHRLYHLVDKENPHIQLQSLRLLVNLSCNKDMIPSLLAAEGPHKLSTLVVSTTQDSVLLRVLTLLSALAHAVKEDRLDPTHLPPEDKAAAPD</sequence>
<comment type="subcellular location">
    <subcellularLocation>
        <location evidence="1">Membrane</location>
        <topology evidence="1">Single-pass membrane protein</topology>
    </subcellularLocation>
    <subcellularLocation>
        <location evidence="2">Mitochondrion membrane</location>
    </subcellularLocation>
</comment>
<protein>
    <recommendedName>
        <fullName evidence="8">Armadillo repeat-containing domain-containing protein</fullName>
    </recommendedName>
</protein>
<evidence type="ECO:0000256" key="5">
    <source>
        <dbReference type="ARBA" id="ARBA00023128"/>
    </source>
</evidence>
<dbReference type="GO" id="GO:0031966">
    <property type="term" value="C:mitochondrial membrane"/>
    <property type="evidence" value="ECO:0007669"/>
    <property type="project" value="UniProtKB-SubCell"/>
</dbReference>
<keyword evidence="10" id="KW-1185">Reference proteome</keyword>
<feature type="domain" description="Armadillo repeat-containing" evidence="8">
    <location>
        <begin position="242"/>
        <end position="442"/>
    </location>
</feature>
<feature type="region of interest" description="Disordered" evidence="7">
    <location>
        <begin position="170"/>
        <end position="210"/>
    </location>
</feature>
<dbReference type="Gene3D" id="1.25.10.10">
    <property type="entry name" value="Leucine-rich Repeat Variant"/>
    <property type="match status" value="1"/>
</dbReference>
<comment type="caution">
    <text evidence="9">The sequence shown here is derived from an EMBL/GenBank/DDBJ whole genome shotgun (WGS) entry which is preliminary data.</text>
</comment>
<dbReference type="PANTHER" id="PTHR15712:SF23">
    <property type="entry name" value="ARMADILLO REPEAT CONTAINING 10"/>
    <property type="match status" value="1"/>
</dbReference>
<keyword evidence="3" id="KW-0812">Transmembrane</keyword>
<evidence type="ECO:0000313" key="10">
    <source>
        <dbReference type="Proteomes" id="UP001497623"/>
    </source>
</evidence>
<evidence type="ECO:0000256" key="6">
    <source>
        <dbReference type="ARBA" id="ARBA00023136"/>
    </source>
</evidence>
<organism evidence="9 10">
    <name type="scientific">Meganyctiphanes norvegica</name>
    <name type="common">Northern krill</name>
    <name type="synonym">Thysanopoda norvegica</name>
    <dbReference type="NCBI Taxonomy" id="48144"/>
    <lineage>
        <taxon>Eukaryota</taxon>
        <taxon>Metazoa</taxon>
        <taxon>Ecdysozoa</taxon>
        <taxon>Arthropoda</taxon>
        <taxon>Crustacea</taxon>
        <taxon>Multicrustacea</taxon>
        <taxon>Malacostraca</taxon>
        <taxon>Eumalacostraca</taxon>
        <taxon>Eucarida</taxon>
        <taxon>Euphausiacea</taxon>
        <taxon>Euphausiidae</taxon>
        <taxon>Meganyctiphanes</taxon>
    </lineage>
</organism>
<dbReference type="InterPro" id="IPR011989">
    <property type="entry name" value="ARM-like"/>
</dbReference>
<evidence type="ECO:0000256" key="1">
    <source>
        <dbReference type="ARBA" id="ARBA00004167"/>
    </source>
</evidence>
<evidence type="ECO:0000259" key="8">
    <source>
        <dbReference type="Pfam" id="PF04826"/>
    </source>
</evidence>
<dbReference type="InterPro" id="IPR051303">
    <property type="entry name" value="Armcx_regulator"/>
</dbReference>
<dbReference type="Pfam" id="PF04826">
    <property type="entry name" value="Arm_2"/>
    <property type="match status" value="1"/>
</dbReference>
<keyword evidence="6" id="KW-0472">Membrane</keyword>
<dbReference type="PANTHER" id="PTHR15712">
    <property type="entry name" value="ARMADILLO REPEAT CONTAINING PROTEIN"/>
    <property type="match status" value="1"/>
</dbReference>
<evidence type="ECO:0000313" key="9">
    <source>
        <dbReference type="EMBL" id="CAL4107504.1"/>
    </source>
</evidence>
<dbReference type="Proteomes" id="UP001497623">
    <property type="component" value="Unassembled WGS sequence"/>
</dbReference>
<dbReference type="InterPro" id="IPR006911">
    <property type="entry name" value="ARM-rpt_dom"/>
</dbReference>
<gene>
    <name evidence="9" type="ORF">MNOR_LOCUS18590</name>
</gene>
<evidence type="ECO:0000256" key="7">
    <source>
        <dbReference type="SAM" id="MobiDB-lite"/>
    </source>
</evidence>
<accession>A0AAV2QYA1</accession>
<evidence type="ECO:0000256" key="4">
    <source>
        <dbReference type="ARBA" id="ARBA00022989"/>
    </source>
</evidence>
<name>A0AAV2QYA1_MEGNR</name>
<evidence type="ECO:0000256" key="3">
    <source>
        <dbReference type="ARBA" id="ARBA00022692"/>
    </source>
</evidence>
<feature type="compositionally biased region" description="Basic residues" evidence="7">
    <location>
        <begin position="184"/>
        <end position="195"/>
    </location>
</feature>
<keyword evidence="5" id="KW-0496">Mitochondrion</keyword>
<evidence type="ECO:0000256" key="2">
    <source>
        <dbReference type="ARBA" id="ARBA00004325"/>
    </source>
</evidence>
<feature type="non-terminal residue" evidence="9">
    <location>
        <position position="459"/>
    </location>
</feature>
<dbReference type="AlphaFoldDB" id="A0AAV2QYA1"/>
<dbReference type="InterPro" id="IPR016024">
    <property type="entry name" value="ARM-type_fold"/>
</dbReference>
<proteinExistence type="predicted"/>
<dbReference type="SUPFAM" id="SSF48371">
    <property type="entry name" value="ARM repeat"/>
    <property type="match status" value="1"/>
</dbReference>